<feature type="transmembrane region" description="Helical" evidence="7">
    <location>
        <begin position="194"/>
        <end position="217"/>
    </location>
</feature>
<dbReference type="InterPro" id="IPR000515">
    <property type="entry name" value="MetI-like"/>
</dbReference>
<dbReference type="SUPFAM" id="SSF161098">
    <property type="entry name" value="MetI-like"/>
    <property type="match status" value="1"/>
</dbReference>
<dbReference type="PROSITE" id="PS50928">
    <property type="entry name" value="ABC_TM1"/>
    <property type="match status" value="1"/>
</dbReference>
<dbReference type="Gene3D" id="1.10.3720.10">
    <property type="entry name" value="MetI-like"/>
    <property type="match status" value="1"/>
</dbReference>
<gene>
    <name evidence="9" type="ORF">G9H71_17590</name>
</gene>
<evidence type="ECO:0000313" key="9">
    <source>
        <dbReference type="EMBL" id="NHC15597.1"/>
    </source>
</evidence>
<dbReference type="PANTHER" id="PTHR43744:SF12">
    <property type="entry name" value="ABC TRANSPORTER PERMEASE PROTEIN MG189-RELATED"/>
    <property type="match status" value="1"/>
</dbReference>
<evidence type="ECO:0000256" key="6">
    <source>
        <dbReference type="ARBA" id="ARBA00023136"/>
    </source>
</evidence>
<keyword evidence="10" id="KW-1185">Reference proteome</keyword>
<comment type="subcellular location">
    <subcellularLocation>
        <location evidence="1 7">Cell membrane</location>
        <topology evidence="1 7">Multi-pass membrane protein</topology>
    </subcellularLocation>
</comment>
<proteinExistence type="inferred from homology"/>
<comment type="similarity">
    <text evidence="7">Belongs to the binding-protein-dependent transport system permease family.</text>
</comment>
<keyword evidence="2 7" id="KW-0813">Transport</keyword>
<reference evidence="9 10" key="1">
    <citation type="submission" date="2020-03" db="EMBL/GenBank/DDBJ databases">
        <title>Two novel Motilibacter sp.</title>
        <authorList>
            <person name="Liu S."/>
        </authorList>
    </citation>
    <scope>NUCLEOTIDE SEQUENCE [LARGE SCALE GENOMIC DNA]</scope>
    <source>
        <strain evidence="9 10">E257</strain>
    </source>
</reference>
<feature type="domain" description="ABC transmembrane type-1" evidence="8">
    <location>
        <begin position="84"/>
        <end position="273"/>
    </location>
</feature>
<dbReference type="InterPro" id="IPR035906">
    <property type="entry name" value="MetI-like_sf"/>
</dbReference>
<dbReference type="PANTHER" id="PTHR43744">
    <property type="entry name" value="ABC TRANSPORTER PERMEASE PROTEIN MG189-RELATED-RELATED"/>
    <property type="match status" value="1"/>
</dbReference>
<name>A0ABX0GX91_9ACTN</name>
<keyword evidence="5 7" id="KW-1133">Transmembrane helix</keyword>
<keyword evidence="6 7" id="KW-0472">Membrane</keyword>
<dbReference type="Proteomes" id="UP000800981">
    <property type="component" value="Unassembled WGS sequence"/>
</dbReference>
<organism evidence="9 10">
    <name type="scientific">Motilibacter deserti</name>
    <dbReference type="NCBI Taxonomy" id="2714956"/>
    <lineage>
        <taxon>Bacteria</taxon>
        <taxon>Bacillati</taxon>
        <taxon>Actinomycetota</taxon>
        <taxon>Actinomycetes</taxon>
        <taxon>Motilibacterales</taxon>
        <taxon>Motilibacteraceae</taxon>
        <taxon>Motilibacter</taxon>
    </lineage>
</organism>
<evidence type="ECO:0000256" key="3">
    <source>
        <dbReference type="ARBA" id="ARBA00022475"/>
    </source>
</evidence>
<feature type="transmembrane region" description="Helical" evidence="7">
    <location>
        <begin position="23"/>
        <end position="45"/>
    </location>
</feature>
<accession>A0ABX0GX91</accession>
<evidence type="ECO:0000256" key="7">
    <source>
        <dbReference type="RuleBase" id="RU363032"/>
    </source>
</evidence>
<feature type="transmembrane region" description="Helical" evidence="7">
    <location>
        <begin position="83"/>
        <end position="110"/>
    </location>
</feature>
<keyword evidence="3" id="KW-1003">Cell membrane</keyword>
<evidence type="ECO:0000256" key="5">
    <source>
        <dbReference type="ARBA" id="ARBA00022989"/>
    </source>
</evidence>
<feature type="transmembrane region" description="Helical" evidence="7">
    <location>
        <begin position="252"/>
        <end position="273"/>
    </location>
</feature>
<evidence type="ECO:0000313" key="10">
    <source>
        <dbReference type="Proteomes" id="UP000800981"/>
    </source>
</evidence>
<feature type="transmembrane region" description="Helical" evidence="7">
    <location>
        <begin position="119"/>
        <end position="140"/>
    </location>
</feature>
<dbReference type="EMBL" id="JAANNP010000040">
    <property type="protein sequence ID" value="NHC15597.1"/>
    <property type="molecule type" value="Genomic_DNA"/>
</dbReference>
<dbReference type="CDD" id="cd06261">
    <property type="entry name" value="TM_PBP2"/>
    <property type="match status" value="1"/>
</dbReference>
<sequence length="287" mass="31704">MSVLSTTARRAGRGRGRSRATTAGRFALLLVIAVIMAFPLFWMALTAVSPERDLAGPDLRFWPSSLELGNFSRAWNALPFSTWFVNSVAIAVVAVVLTVSINLVAGFVLAKMRFTGRNVVLLVIVSTLMIPVQVVMVPQFRIVAELGWVNSYWAVIIPRAAEAFGIFLARQFMLAIPDELIDAAKVDGAGTLRILRSVILPLCKPLIAVLVIFTFMYRWNEFAWPLIVLKDQDLYTLPIGLTFLQGQYTTDYSGLMAMALVSALPMLVVFLVFQRYLVQGIATTGLK</sequence>
<keyword evidence="4 7" id="KW-0812">Transmembrane</keyword>
<evidence type="ECO:0000256" key="2">
    <source>
        <dbReference type="ARBA" id="ARBA00022448"/>
    </source>
</evidence>
<evidence type="ECO:0000259" key="8">
    <source>
        <dbReference type="PROSITE" id="PS50928"/>
    </source>
</evidence>
<feature type="transmembrane region" description="Helical" evidence="7">
    <location>
        <begin position="152"/>
        <end position="173"/>
    </location>
</feature>
<evidence type="ECO:0000256" key="4">
    <source>
        <dbReference type="ARBA" id="ARBA00022692"/>
    </source>
</evidence>
<dbReference type="RefSeq" id="WP_166284097.1">
    <property type="nucleotide sequence ID" value="NZ_JAANNP010000040.1"/>
</dbReference>
<protein>
    <submittedName>
        <fullName evidence="9">Carbohydrate ABC transporter permease</fullName>
    </submittedName>
</protein>
<evidence type="ECO:0000256" key="1">
    <source>
        <dbReference type="ARBA" id="ARBA00004651"/>
    </source>
</evidence>
<dbReference type="Pfam" id="PF00528">
    <property type="entry name" value="BPD_transp_1"/>
    <property type="match status" value="1"/>
</dbReference>
<comment type="caution">
    <text evidence="9">The sequence shown here is derived from an EMBL/GenBank/DDBJ whole genome shotgun (WGS) entry which is preliminary data.</text>
</comment>